<dbReference type="EMBL" id="CP043494">
    <property type="protein sequence ID" value="WNG46901.1"/>
    <property type="molecule type" value="Genomic_DNA"/>
</dbReference>
<proteinExistence type="predicted"/>
<gene>
    <name evidence="2" type="ORF">F0U60_24320</name>
</gene>
<accession>A0ABY9WV22</accession>
<feature type="region of interest" description="Disordered" evidence="1">
    <location>
        <begin position="107"/>
        <end position="140"/>
    </location>
</feature>
<name>A0ABY9WV22_9BACT</name>
<keyword evidence="3" id="KW-1185">Reference proteome</keyword>
<organism evidence="2 3">
    <name type="scientific">Archangium minus</name>
    <dbReference type="NCBI Taxonomy" id="83450"/>
    <lineage>
        <taxon>Bacteria</taxon>
        <taxon>Pseudomonadati</taxon>
        <taxon>Myxococcota</taxon>
        <taxon>Myxococcia</taxon>
        <taxon>Myxococcales</taxon>
        <taxon>Cystobacterineae</taxon>
        <taxon>Archangiaceae</taxon>
        <taxon>Archangium</taxon>
    </lineage>
</organism>
<protein>
    <submittedName>
        <fullName evidence="2">Uncharacterized protein</fullName>
    </submittedName>
</protein>
<evidence type="ECO:0000313" key="3">
    <source>
        <dbReference type="Proteomes" id="UP001611383"/>
    </source>
</evidence>
<dbReference type="InterPro" id="IPR050458">
    <property type="entry name" value="LolB"/>
</dbReference>
<feature type="compositionally biased region" description="Basic and acidic residues" evidence="1">
    <location>
        <begin position="118"/>
        <end position="135"/>
    </location>
</feature>
<reference evidence="2 3" key="1">
    <citation type="submission" date="2019-08" db="EMBL/GenBank/DDBJ databases">
        <title>Archangium and Cystobacter genomes.</title>
        <authorList>
            <person name="Chen I.-C.K."/>
            <person name="Wielgoss S."/>
        </authorList>
    </citation>
    <scope>NUCLEOTIDE SEQUENCE [LARGE SCALE GENOMIC DNA]</scope>
    <source>
        <strain evidence="2 3">Cbm 6</strain>
    </source>
</reference>
<dbReference type="PANTHER" id="PTHR30634">
    <property type="entry name" value="OUTER MEMBRANE LOLAB LIPOPROTEIN INSERTION APPARATUS"/>
    <property type="match status" value="1"/>
</dbReference>
<dbReference type="Proteomes" id="UP001611383">
    <property type="component" value="Chromosome"/>
</dbReference>
<sequence>MSREGDASVHVLGVRHHGPGSARSVRAALEKLQPDVVLIEGPPDADALIPLAAHAEMKPPVALLVYAIDRPAQAVFYPFAVFSPEWQALQYALERTLPVRFIDLPQTHQMAPEDEGTQEGREPEPKDEAEARTPRGDPLGALARTAGYEDGELWWDHLIEQRQEPEGVFEAVLEAMSALREGEGELSPREARREAHMRRGIRQAKKDGFQRIAVVCGAWHAPALVQQRPAREDDALLKGLPKTKVAATWIPWTYDRLGWRSGYGAGVESPGWYAHLWLTPQRPVTSWAARIAHLLREEGLDASSANVIETVRLAEALAALRGLSTVGLGELRDAALSVMCGGDATPLVLVHERLEVGTGLGSVPSEVPSVPLARDLTSLQKSLRLPPSSESKLQELDLRKDLDRDRSRLLHRLRLLDIPWGTPEADPRNTTGTFRETWRLKWEPELSVRIVEASLFGNTVESAATGRVVARASDATELGTLTALLEASLLAELSAAIDTVLRHVQALSTRSADVPKLLEAFPALAHAVRYGSVRETPTAPILAIADGLFERIIIGLPGACVSLDDEAAHQRRDQLRAMHAAVALLEGGERTEEWAEALGQLVHRDSVHGLVRGAALRLRVELGRVGDEELGTLARRALSAAVPPNEAAAWLEGLVSGSALLLLHRQELWAALDGWLSGLAREAFVEHLPLVRRAFAGFSTAERRAMGERVKQLATAQAAGSTAGATEDLDPERVAKVLPVLSTLLGVRIHEAV</sequence>
<dbReference type="RefSeq" id="WP_395823757.1">
    <property type="nucleotide sequence ID" value="NZ_CP043494.1"/>
</dbReference>
<dbReference type="InterPro" id="IPR043737">
    <property type="entry name" value="DUF5682"/>
</dbReference>
<evidence type="ECO:0000256" key="1">
    <source>
        <dbReference type="SAM" id="MobiDB-lite"/>
    </source>
</evidence>
<dbReference type="PANTHER" id="PTHR30634:SF14">
    <property type="match status" value="1"/>
</dbReference>
<dbReference type="Pfam" id="PF18934">
    <property type="entry name" value="DUF5682"/>
    <property type="match status" value="1"/>
</dbReference>
<evidence type="ECO:0000313" key="2">
    <source>
        <dbReference type="EMBL" id="WNG46901.1"/>
    </source>
</evidence>